<keyword evidence="1" id="KW-0812">Transmembrane</keyword>
<organism evidence="2 3">
    <name type="scientific">Amycolatopsis bullii</name>
    <dbReference type="NCBI Taxonomy" id="941987"/>
    <lineage>
        <taxon>Bacteria</taxon>
        <taxon>Bacillati</taxon>
        <taxon>Actinomycetota</taxon>
        <taxon>Actinomycetes</taxon>
        <taxon>Pseudonocardiales</taxon>
        <taxon>Pseudonocardiaceae</taxon>
        <taxon>Amycolatopsis</taxon>
    </lineage>
</organism>
<keyword evidence="1" id="KW-0472">Membrane</keyword>
<reference evidence="3" key="1">
    <citation type="journal article" date="2019" name="Int. J. Syst. Evol. Microbiol.">
        <title>The Global Catalogue of Microorganisms (GCM) 10K type strain sequencing project: providing services to taxonomists for standard genome sequencing and annotation.</title>
        <authorList>
            <consortium name="The Broad Institute Genomics Platform"/>
            <consortium name="The Broad Institute Genome Sequencing Center for Infectious Disease"/>
            <person name="Wu L."/>
            <person name="Ma J."/>
        </authorList>
    </citation>
    <scope>NUCLEOTIDE SEQUENCE [LARGE SCALE GENOMIC DNA]</scope>
    <source>
        <strain evidence="3">CGMCC 4.7680</strain>
    </source>
</reference>
<gene>
    <name evidence="2" type="ORF">GCM10017567_62010</name>
</gene>
<keyword evidence="3" id="KW-1185">Reference proteome</keyword>
<sequence length="62" mass="6505">MILVTLGALLPASDVSRLPEPLGGRREMTQAIVVGTAAFATMVAAAGGVLWFTARNRRHLDG</sequence>
<accession>A0ABQ3KKS9</accession>
<evidence type="ECO:0000313" key="3">
    <source>
        <dbReference type="Proteomes" id="UP000649955"/>
    </source>
</evidence>
<dbReference type="EMBL" id="BNAW01000036">
    <property type="protein sequence ID" value="GHG33344.1"/>
    <property type="molecule type" value="Genomic_DNA"/>
</dbReference>
<evidence type="ECO:0000256" key="1">
    <source>
        <dbReference type="SAM" id="Phobius"/>
    </source>
</evidence>
<evidence type="ECO:0000313" key="2">
    <source>
        <dbReference type="EMBL" id="GHG33344.1"/>
    </source>
</evidence>
<proteinExistence type="predicted"/>
<dbReference type="Proteomes" id="UP000649955">
    <property type="component" value="Unassembled WGS sequence"/>
</dbReference>
<comment type="caution">
    <text evidence="2">The sequence shown here is derived from an EMBL/GenBank/DDBJ whole genome shotgun (WGS) entry which is preliminary data.</text>
</comment>
<name>A0ABQ3KKS9_9PSEU</name>
<protein>
    <submittedName>
        <fullName evidence="2">Uncharacterized protein</fullName>
    </submittedName>
</protein>
<feature type="transmembrane region" description="Helical" evidence="1">
    <location>
        <begin position="31"/>
        <end position="52"/>
    </location>
</feature>
<keyword evidence="1" id="KW-1133">Transmembrane helix</keyword>